<keyword evidence="8 13" id="KW-0560">Oxidoreductase</keyword>
<evidence type="ECO:0000256" key="2">
    <source>
        <dbReference type="ARBA" id="ARBA00004167"/>
    </source>
</evidence>
<dbReference type="PRINTS" id="PR00385">
    <property type="entry name" value="P450"/>
</dbReference>
<keyword evidence="7" id="KW-1133">Transmembrane helix</keyword>
<dbReference type="InterPro" id="IPR036396">
    <property type="entry name" value="Cyt_P450_sf"/>
</dbReference>
<protein>
    <submittedName>
        <fullName evidence="14">Cytochrome P450 family protein</fullName>
    </submittedName>
</protein>
<keyword evidence="6 12" id="KW-0479">Metal-binding</keyword>
<comment type="subcellular location">
    <subcellularLocation>
        <location evidence="2">Membrane</location>
        <topology evidence="2">Single-pass membrane protein</topology>
    </subcellularLocation>
</comment>
<evidence type="ECO:0000256" key="1">
    <source>
        <dbReference type="ARBA" id="ARBA00001971"/>
    </source>
</evidence>
<dbReference type="GO" id="GO:0016020">
    <property type="term" value="C:membrane"/>
    <property type="evidence" value="ECO:0007669"/>
    <property type="project" value="UniProtKB-SubCell"/>
</dbReference>
<evidence type="ECO:0000256" key="7">
    <source>
        <dbReference type="ARBA" id="ARBA00022989"/>
    </source>
</evidence>
<dbReference type="CDD" id="cd20617">
    <property type="entry name" value="CYP1_2-like"/>
    <property type="match status" value="1"/>
</dbReference>
<dbReference type="PROSITE" id="PS00086">
    <property type="entry name" value="CYTOCHROME_P450"/>
    <property type="match status" value="1"/>
</dbReference>
<comment type="caution">
    <text evidence="14">The sequence shown here is derived from an EMBL/GenBank/DDBJ whole genome shotgun (WGS) entry which is preliminary data.</text>
</comment>
<evidence type="ECO:0000256" key="8">
    <source>
        <dbReference type="ARBA" id="ARBA00023002"/>
    </source>
</evidence>
<evidence type="ECO:0000256" key="3">
    <source>
        <dbReference type="ARBA" id="ARBA00010617"/>
    </source>
</evidence>
<evidence type="ECO:0000256" key="12">
    <source>
        <dbReference type="PIRSR" id="PIRSR602401-1"/>
    </source>
</evidence>
<evidence type="ECO:0000256" key="6">
    <source>
        <dbReference type="ARBA" id="ARBA00022723"/>
    </source>
</evidence>
<feature type="binding site" description="axial binding residue" evidence="12">
    <location>
        <position position="427"/>
    </location>
    <ligand>
        <name>heme</name>
        <dbReference type="ChEBI" id="CHEBI:30413"/>
    </ligand>
    <ligandPart>
        <name>Fe</name>
        <dbReference type="ChEBI" id="CHEBI:18248"/>
    </ligandPart>
</feature>
<sequence length="481" mass="55587">MGLISIAIITIVFLAIYSFYKKNFDPKEKLKGPLQLPIFGSLLSLGKLPHHTLMRWANKYGKVFRLYMGDYRTVVVSDPVMIREIWVKNFEIFSDRPHLPTFEYLSDGYHDLSSSDYTLWKHNRSIVGNAFSKMKLKNVGTHLDRQCKLLLKRMKEFQDSGEVFYPRNHLKKFSLNIILSMVFSEEVSYDEGVSGRVLEQLIKPMDRIFELSGTGNPLDFIKILGPVSMFLIKLMVQKDYHLIKGYLSQLYEEHLKNVDPNNPRDLFDQIITSEYPSAKEKNILGISSDMISAGTDTSATTLFWFFLYMCNNPHIQEKAYNEIKDIVGSDKEVLLSHRISTPYTYAIIKEILRIRPIGPLSIPRSCNEDCQIGGFEFYKGDQLIMNIFAVHHDEQYWTEPDRFIPERFLSNNHAEYWIPFSIGPRNCVGLNLALDEIYIAVANILFNYKITSESGNLIDDTEVFGLTTHPNDFGVKLESRF</sequence>
<dbReference type="GO" id="GO:0005506">
    <property type="term" value="F:iron ion binding"/>
    <property type="evidence" value="ECO:0007669"/>
    <property type="project" value="InterPro"/>
</dbReference>
<evidence type="ECO:0000313" key="15">
    <source>
        <dbReference type="Proteomes" id="UP000001396"/>
    </source>
</evidence>
<dbReference type="EMBL" id="ADBJ01000008">
    <property type="protein sequence ID" value="EFA85316.1"/>
    <property type="molecule type" value="Genomic_DNA"/>
</dbReference>
<evidence type="ECO:0000256" key="5">
    <source>
        <dbReference type="ARBA" id="ARBA00022692"/>
    </source>
</evidence>
<dbReference type="STRING" id="670386.D3B1Z2"/>
<reference evidence="14 15" key="1">
    <citation type="journal article" date="2011" name="Genome Res.">
        <title>Phylogeny-wide analysis of social amoeba genomes highlights ancient origins for complex intercellular communication.</title>
        <authorList>
            <person name="Heidel A.J."/>
            <person name="Lawal H.M."/>
            <person name="Felder M."/>
            <person name="Schilde C."/>
            <person name="Helps N.R."/>
            <person name="Tunggal B."/>
            <person name="Rivero F."/>
            <person name="John U."/>
            <person name="Schleicher M."/>
            <person name="Eichinger L."/>
            <person name="Platzer M."/>
            <person name="Noegel A.A."/>
            <person name="Schaap P."/>
            <person name="Gloeckner G."/>
        </authorList>
    </citation>
    <scope>NUCLEOTIDE SEQUENCE [LARGE SCALE GENOMIC DNA]</scope>
    <source>
        <strain evidence="15">ATCC 26659 / Pp 5 / PN500</strain>
    </source>
</reference>
<dbReference type="RefSeq" id="XP_020437425.1">
    <property type="nucleotide sequence ID" value="XM_020573308.1"/>
</dbReference>
<dbReference type="GO" id="GO:0020037">
    <property type="term" value="F:heme binding"/>
    <property type="evidence" value="ECO:0007669"/>
    <property type="project" value="InterPro"/>
</dbReference>
<dbReference type="Gene3D" id="1.10.630.10">
    <property type="entry name" value="Cytochrome P450"/>
    <property type="match status" value="1"/>
</dbReference>
<dbReference type="SUPFAM" id="SSF48264">
    <property type="entry name" value="Cytochrome P450"/>
    <property type="match status" value="1"/>
</dbReference>
<dbReference type="GO" id="GO:0016705">
    <property type="term" value="F:oxidoreductase activity, acting on paired donors, with incorporation or reduction of molecular oxygen"/>
    <property type="evidence" value="ECO:0007669"/>
    <property type="project" value="InterPro"/>
</dbReference>
<gene>
    <name evidence="14" type="primary">CYP508B1</name>
    <name evidence="14" type="ORF">PPL_02317</name>
</gene>
<proteinExistence type="inferred from homology"/>
<dbReference type="PANTHER" id="PTHR24303:SF31">
    <property type="entry name" value="CYTOCHROME P450 307A1-RELATED"/>
    <property type="match status" value="1"/>
</dbReference>
<name>D3B1Z2_HETP5</name>
<evidence type="ECO:0000313" key="14">
    <source>
        <dbReference type="EMBL" id="EFA85316.1"/>
    </source>
</evidence>
<dbReference type="InterPro" id="IPR002401">
    <property type="entry name" value="Cyt_P450_E_grp-I"/>
</dbReference>
<dbReference type="InParanoid" id="D3B1Z2"/>
<keyword evidence="11" id="KW-0472">Membrane</keyword>
<keyword evidence="15" id="KW-1185">Reference proteome</keyword>
<organism evidence="14 15">
    <name type="scientific">Heterostelium pallidum (strain ATCC 26659 / Pp 5 / PN500)</name>
    <name type="common">Cellular slime mold</name>
    <name type="synonym">Polysphondylium pallidum</name>
    <dbReference type="NCBI Taxonomy" id="670386"/>
    <lineage>
        <taxon>Eukaryota</taxon>
        <taxon>Amoebozoa</taxon>
        <taxon>Evosea</taxon>
        <taxon>Eumycetozoa</taxon>
        <taxon>Dictyostelia</taxon>
        <taxon>Acytosteliales</taxon>
        <taxon>Acytosteliaceae</taxon>
        <taxon>Heterostelium</taxon>
    </lineage>
</organism>
<dbReference type="GO" id="GO:0004497">
    <property type="term" value="F:monooxygenase activity"/>
    <property type="evidence" value="ECO:0007669"/>
    <property type="project" value="UniProtKB-KW"/>
</dbReference>
<keyword evidence="5" id="KW-0812">Transmembrane</keyword>
<dbReference type="Proteomes" id="UP000001396">
    <property type="component" value="Unassembled WGS sequence"/>
</dbReference>
<evidence type="ECO:0000256" key="11">
    <source>
        <dbReference type="ARBA" id="ARBA00023136"/>
    </source>
</evidence>
<keyword evidence="4 12" id="KW-0349">Heme</keyword>
<dbReference type="AlphaFoldDB" id="D3B1Z2"/>
<evidence type="ECO:0000256" key="4">
    <source>
        <dbReference type="ARBA" id="ARBA00022617"/>
    </source>
</evidence>
<dbReference type="Pfam" id="PF00067">
    <property type="entry name" value="p450"/>
    <property type="match status" value="1"/>
</dbReference>
<dbReference type="GeneID" id="31357842"/>
<dbReference type="InterPro" id="IPR017972">
    <property type="entry name" value="Cyt_P450_CS"/>
</dbReference>
<dbReference type="OMA" id="RYGHVWK"/>
<dbReference type="FunFam" id="1.10.630.10:FF:000068">
    <property type="entry name" value="Probable cytochrome P450 508A2"/>
    <property type="match status" value="1"/>
</dbReference>
<comment type="cofactor">
    <cofactor evidence="1 12">
        <name>heme</name>
        <dbReference type="ChEBI" id="CHEBI:30413"/>
    </cofactor>
</comment>
<comment type="similarity">
    <text evidence="3 13">Belongs to the cytochrome P450 family.</text>
</comment>
<dbReference type="PRINTS" id="PR00463">
    <property type="entry name" value="EP450I"/>
</dbReference>
<dbReference type="PANTHER" id="PTHR24303">
    <property type="entry name" value="HEME-BINDING MONOOXYGENASE FAMILY"/>
    <property type="match status" value="1"/>
</dbReference>
<evidence type="ECO:0000256" key="9">
    <source>
        <dbReference type="ARBA" id="ARBA00023004"/>
    </source>
</evidence>
<keyword evidence="10 13" id="KW-0503">Monooxygenase</keyword>
<keyword evidence="9 12" id="KW-0408">Iron</keyword>
<evidence type="ECO:0000256" key="10">
    <source>
        <dbReference type="ARBA" id="ARBA00023033"/>
    </source>
</evidence>
<evidence type="ECO:0000256" key="13">
    <source>
        <dbReference type="RuleBase" id="RU000461"/>
    </source>
</evidence>
<accession>D3B1Z2</accession>
<dbReference type="InterPro" id="IPR001128">
    <property type="entry name" value="Cyt_P450"/>
</dbReference>